<organism evidence="5 6">
    <name type="scientific">Candida verbasci</name>
    <dbReference type="NCBI Taxonomy" id="1227364"/>
    <lineage>
        <taxon>Eukaryota</taxon>
        <taxon>Fungi</taxon>
        <taxon>Dikarya</taxon>
        <taxon>Ascomycota</taxon>
        <taxon>Saccharomycotina</taxon>
        <taxon>Pichiomycetes</taxon>
        <taxon>Debaryomycetaceae</taxon>
        <taxon>Candida/Lodderomyces clade</taxon>
        <taxon>Candida</taxon>
    </lineage>
</organism>
<accession>A0A9W4XB69</accession>
<comment type="similarity">
    <text evidence="1">Belongs to the OCA5 family.</text>
</comment>
<dbReference type="InterPro" id="IPR035969">
    <property type="entry name" value="Rab-GAP_TBC_sf"/>
</dbReference>
<dbReference type="PANTHER" id="PTHR22957:SF27">
    <property type="entry name" value="TBC1 DOMAIN FAMILY MEMBER 13"/>
    <property type="match status" value="1"/>
</dbReference>
<protein>
    <recommendedName>
        <fullName evidence="2">Oxidant-induced cell-cycle arrest protein 5</fullName>
    </recommendedName>
</protein>
<evidence type="ECO:0000256" key="3">
    <source>
        <dbReference type="SAM" id="MobiDB-lite"/>
    </source>
</evidence>
<evidence type="ECO:0000256" key="1">
    <source>
        <dbReference type="ARBA" id="ARBA00005521"/>
    </source>
</evidence>
<feature type="domain" description="Rab-GAP TBC" evidence="4">
    <location>
        <begin position="51"/>
        <end position="317"/>
    </location>
</feature>
<dbReference type="OrthoDB" id="27140at2759"/>
<dbReference type="GO" id="GO:0005096">
    <property type="term" value="F:GTPase activator activity"/>
    <property type="evidence" value="ECO:0007669"/>
    <property type="project" value="TreeGrafter"/>
</dbReference>
<evidence type="ECO:0000313" key="6">
    <source>
        <dbReference type="Proteomes" id="UP001152885"/>
    </source>
</evidence>
<dbReference type="AlphaFoldDB" id="A0A9W4XB69"/>
<dbReference type="SUPFAM" id="SSF47923">
    <property type="entry name" value="Ypt/Rab-GAP domain of gyp1p"/>
    <property type="match status" value="2"/>
</dbReference>
<gene>
    <name evidence="5" type="ORF">CANVERA_P0277</name>
</gene>
<dbReference type="SMART" id="SM00164">
    <property type="entry name" value="TBC"/>
    <property type="match status" value="1"/>
</dbReference>
<dbReference type="PROSITE" id="PS50086">
    <property type="entry name" value="TBC_RABGAP"/>
    <property type="match status" value="1"/>
</dbReference>
<evidence type="ECO:0000256" key="2">
    <source>
        <dbReference type="ARBA" id="ARBA00019144"/>
    </source>
</evidence>
<sequence>MIKENETISKTLLTIDKYKGNLISFKNAIIDGDYTPNNENFKRTLIWKTCLITESLKISVWESKLNDSRVVFHQLLSRDDLKLPWYKLDADHLYYQNQSLSRKSSITRKHQPSLKKKLPKVNVNSDPLRYTNTINDLELLEIIILDIERLFPGEEFFKSLYVKKQLIEILYIWCKCNKFGYKQGIHEILGLIYMNLQKESIEISSTNTFSSDDLKILKLFDLNYLCHDVFTIFNKVMNSSGILKNFYESEENLMSSIEKFNMYLMKVDQFIYYNLHTKLKLESQLWIIRYLRLLLLRELGNDFKTINLLWDKLITNISSISELINFIIIHLLIQIKTDLLSSDFSECLSLLLHYPIKFKPNDRNVFTKNLFKDSFKLYEKRSDDLKLYEYGIKLNQKYNSNLKISMSYTPRSSQEGTPPPPPPPLNSYEKSKFEKTKLEMRLKKKTQSMIKP</sequence>
<dbReference type="EMBL" id="CANTUO010000001">
    <property type="protein sequence ID" value="CAI5755761.1"/>
    <property type="molecule type" value="Genomic_DNA"/>
</dbReference>
<dbReference type="Gene3D" id="1.10.8.270">
    <property type="entry name" value="putative rabgap domain of human tbc1 domain family member 14 like domains"/>
    <property type="match status" value="1"/>
</dbReference>
<dbReference type="InterPro" id="IPR000195">
    <property type="entry name" value="Rab-GAP-TBC_dom"/>
</dbReference>
<evidence type="ECO:0000313" key="5">
    <source>
        <dbReference type="EMBL" id="CAI5755761.1"/>
    </source>
</evidence>
<comment type="caution">
    <text evidence="5">The sequence shown here is derived from an EMBL/GenBank/DDBJ whole genome shotgun (WGS) entry which is preliminary data.</text>
</comment>
<feature type="region of interest" description="Disordered" evidence="3">
    <location>
        <begin position="408"/>
        <end position="432"/>
    </location>
</feature>
<dbReference type="Proteomes" id="UP001152885">
    <property type="component" value="Unassembled WGS sequence"/>
</dbReference>
<dbReference type="Pfam" id="PF00566">
    <property type="entry name" value="RabGAP-TBC"/>
    <property type="match status" value="1"/>
</dbReference>
<dbReference type="GO" id="GO:0006886">
    <property type="term" value="P:intracellular protein transport"/>
    <property type="evidence" value="ECO:0007669"/>
    <property type="project" value="TreeGrafter"/>
</dbReference>
<evidence type="ECO:0000259" key="4">
    <source>
        <dbReference type="PROSITE" id="PS50086"/>
    </source>
</evidence>
<name>A0A9W4XB69_9ASCO</name>
<dbReference type="Gene3D" id="1.10.472.80">
    <property type="entry name" value="Ypt/Rab-GAP domain of gyp1p, domain 3"/>
    <property type="match status" value="1"/>
</dbReference>
<keyword evidence="6" id="KW-1185">Reference proteome</keyword>
<dbReference type="PANTHER" id="PTHR22957">
    <property type="entry name" value="TBC1 DOMAIN FAMILY MEMBER GTPASE-ACTIVATING PROTEIN"/>
    <property type="match status" value="1"/>
</dbReference>
<proteinExistence type="inferred from homology"/>
<reference evidence="5" key="1">
    <citation type="submission" date="2022-12" db="EMBL/GenBank/DDBJ databases">
        <authorList>
            <person name="Brejova B."/>
        </authorList>
    </citation>
    <scope>NUCLEOTIDE SEQUENCE</scope>
</reference>